<evidence type="ECO:0000313" key="3">
    <source>
        <dbReference type="Proteomes" id="UP000479335"/>
    </source>
</evidence>
<evidence type="ECO:0008006" key="4">
    <source>
        <dbReference type="Google" id="ProtNLM"/>
    </source>
</evidence>
<proteinExistence type="predicted"/>
<protein>
    <recommendedName>
        <fullName evidence="4">DUF998 domain-containing protein</fullName>
    </recommendedName>
</protein>
<evidence type="ECO:0000313" key="2">
    <source>
        <dbReference type="EMBL" id="MYM21848.1"/>
    </source>
</evidence>
<keyword evidence="3" id="KW-1185">Reference proteome</keyword>
<name>A0A6L8K6N3_9BURK</name>
<feature type="transmembrane region" description="Helical" evidence="1">
    <location>
        <begin position="192"/>
        <end position="210"/>
    </location>
</feature>
<organism evidence="2 3">
    <name type="scientific">Duganella flavida</name>
    <dbReference type="NCBI Taxonomy" id="2692175"/>
    <lineage>
        <taxon>Bacteria</taxon>
        <taxon>Pseudomonadati</taxon>
        <taxon>Pseudomonadota</taxon>
        <taxon>Betaproteobacteria</taxon>
        <taxon>Burkholderiales</taxon>
        <taxon>Oxalobacteraceae</taxon>
        <taxon>Telluria group</taxon>
        <taxon>Duganella</taxon>
    </lineage>
</organism>
<dbReference type="AlphaFoldDB" id="A0A6L8K6N3"/>
<keyword evidence="1" id="KW-0812">Transmembrane</keyword>
<feature type="transmembrane region" description="Helical" evidence="1">
    <location>
        <begin position="92"/>
        <end position="110"/>
    </location>
</feature>
<keyword evidence="1" id="KW-0472">Membrane</keyword>
<dbReference type="Proteomes" id="UP000479335">
    <property type="component" value="Unassembled WGS sequence"/>
</dbReference>
<comment type="caution">
    <text evidence="2">The sequence shown here is derived from an EMBL/GenBank/DDBJ whole genome shotgun (WGS) entry which is preliminary data.</text>
</comment>
<sequence>MQEAIQDIAKIQGTSARTINLCIGGGALLLGPGLVLIGLFFGGKGWEMAKSISAYYEFSDITRNLFVGVLCAMGLLMSAYRGWSKDNRCDRTIAVASWVSAWGIALVPFNSRQYSWLHFSSAGVLFGLMAAMLWWRFTEATGDADEANHCRWKRLRNRIYRGCALAILVAIIIKAASEISYFGIDTTQPANLTFWIEVLGLTAFSLGWLTKSRFILGYQKADGWLHRTEKREAHWGVEAA</sequence>
<keyword evidence="1" id="KW-1133">Transmembrane helix</keyword>
<gene>
    <name evidence="2" type="ORF">GTP46_04175</name>
</gene>
<dbReference type="RefSeq" id="WP_161005354.1">
    <property type="nucleotide sequence ID" value="NZ_WWCN01000002.1"/>
</dbReference>
<reference evidence="2 3" key="1">
    <citation type="submission" date="2019-12" db="EMBL/GenBank/DDBJ databases">
        <title>Novel species isolated from a subtropical stream in China.</title>
        <authorList>
            <person name="Lu H."/>
        </authorList>
    </citation>
    <scope>NUCLEOTIDE SEQUENCE [LARGE SCALE GENOMIC DNA]</scope>
    <source>
        <strain evidence="2 3">FT135W</strain>
    </source>
</reference>
<evidence type="ECO:0000256" key="1">
    <source>
        <dbReference type="SAM" id="Phobius"/>
    </source>
</evidence>
<feature type="transmembrane region" description="Helical" evidence="1">
    <location>
        <begin position="61"/>
        <end position="80"/>
    </location>
</feature>
<accession>A0A6L8K6N3</accession>
<feature type="transmembrane region" description="Helical" evidence="1">
    <location>
        <begin position="21"/>
        <end position="41"/>
    </location>
</feature>
<feature type="transmembrane region" description="Helical" evidence="1">
    <location>
        <begin position="158"/>
        <end position="177"/>
    </location>
</feature>
<feature type="transmembrane region" description="Helical" evidence="1">
    <location>
        <begin position="116"/>
        <end position="137"/>
    </location>
</feature>
<dbReference type="EMBL" id="WWCN01000002">
    <property type="protein sequence ID" value="MYM21848.1"/>
    <property type="molecule type" value="Genomic_DNA"/>
</dbReference>